<dbReference type="EMBL" id="KQ982021">
    <property type="protein sequence ID" value="KYN30403.1"/>
    <property type="molecule type" value="Genomic_DNA"/>
</dbReference>
<gene>
    <name evidence="2" type="ORF">ALC56_15099</name>
</gene>
<dbReference type="Gene3D" id="3.90.1200.10">
    <property type="match status" value="3"/>
</dbReference>
<feature type="domain" description="CHK kinase-like" evidence="1">
    <location>
        <begin position="995"/>
        <end position="1187"/>
    </location>
</feature>
<dbReference type="SUPFAM" id="SSF56112">
    <property type="entry name" value="Protein kinase-like (PK-like)"/>
    <property type="match status" value="3"/>
</dbReference>
<dbReference type="Pfam" id="PF02958">
    <property type="entry name" value="EcKL"/>
    <property type="match status" value="4"/>
</dbReference>
<accession>A0A195EQB4</accession>
<protein>
    <recommendedName>
        <fullName evidence="1">CHK kinase-like domain-containing protein</fullName>
    </recommendedName>
</protein>
<dbReference type="InterPro" id="IPR004119">
    <property type="entry name" value="EcKL"/>
</dbReference>
<evidence type="ECO:0000313" key="3">
    <source>
        <dbReference type="Proteomes" id="UP000078541"/>
    </source>
</evidence>
<reference evidence="2 3" key="1">
    <citation type="submission" date="2016-03" db="EMBL/GenBank/DDBJ databases">
        <title>Trachymyrmex septentrionalis WGS genome.</title>
        <authorList>
            <person name="Nygaard S."/>
            <person name="Hu H."/>
            <person name="Boomsma J."/>
            <person name="Zhang G."/>
        </authorList>
    </citation>
    <scope>NUCLEOTIDE SEQUENCE [LARGE SCALE GENOMIC DNA]</scope>
    <source>
        <strain evidence="2">Tsep2-gDNA-1</strain>
        <tissue evidence="2">Whole body</tissue>
    </source>
</reference>
<sequence length="1268" mass="144869">MTLETSWLDRNINLCFVEKILRKSENDDSIKVINIVSKPATSKGDNYTSDMIRITAEYLHNSKIKGTKSIIIKLTPVDGIRQKIVTQADLFHREILMMSDTLDKMNKLLRPEHRLSAKILYGQNENPTLLVIEDLASLGFRMADRSSGLDLDHSLLAFRGLARFHATSVALCEKNPTQKEMYLKANYNHQSPEIKSFLNMGTKALADEIANWPEAKKYSEKVSKLSDHMVQIGIDVHMLCEDEFNVINHGDCQVNNMLFKYDNNGKPTDQIFVDFQLCTYASAALDLIYLLNSSISFDVIEHKTDILLNEYLHILSTTMKQLNCKTQPPTMKELKASIKRRASYGMLTSFIVLPFMLSSKAEAKDLDEVLGSSTYINPEMAVETATWLNLCFVEKILRKSENDNSIQSKIKEKKSIIIKLSREGVQQKMDTQAGLFHIEMLMSDTLDKMNKLLESKHRLSGKILHMQNGNPMFLVIEDLASLSFRIADHMYSLDLDHSILALREIARFHAAFVALCEKKPKQKEMCSKGIFNDQLSPEMRDVLIKSTKDLADEIVNWLEVKKYSEKIAKLADHIHQIGLNAKELKDILKRRASYGMIISFTILLFMLCCRIEIIEMDVFHIEMLMMSDTLDKMNKLLGPKHRLSAKILYVQNENPTLLVIEDLASLGFRMADRLSGLDLDHSILALRGLARFHAASVALCEKEPKQKEMYLKGIINSQHPPEMKDIFIKSTKALADEIVNWPEVKKYSEKIAKLSDHIYQLGVNAFKVCKDEFNVINHGDSHVNNMLFRYDNNGKPTDQIFVDFQLCVYASPALDLLYFLNSSISFDVIENKRDILLNEYLSTLSTTMKQLNCKTQPPTMKELKAALKRKASYGMMTSFTCLQFMLCHKAEAKDLDEMLGTGTYINPGLKNESYKKILIRRLPLYDENGARDIDMAESKLRGKDSAKIGVIESGLFHTEMSMMSNTLNKMNKLLEPKYRLSGKTLYVQNENPMLLAIEDLTSLGFRMANRLSGLDLDHSILALRNLARFHAASVALCEKEPKQKGMYSKGQFNKQQSSEMKDIFIKCTKGLAEEIAHWPEVKQYSEKIAKLSDHIYQIGIDATKLCKEEFNVIIHGDFHVNNMLFRYNNEEKPIDHIFVDFQMCVYATPALDLLFFLNTSPSLDIMENKKNILLNEYFSTLSATMKELNCKTPPPTMKELKATMKQKADYGMIIFFVVLPFMLCCKTEAKDLDELLSTGINPGIKSEIYKKLMIKRLPLYDEWGLLDL</sequence>
<name>A0A195EQB4_9HYME</name>
<evidence type="ECO:0000259" key="1">
    <source>
        <dbReference type="SMART" id="SM00587"/>
    </source>
</evidence>
<feature type="domain" description="CHK kinase-like" evidence="1">
    <location>
        <begin position="658"/>
        <end position="850"/>
    </location>
</feature>
<feature type="domain" description="CHK kinase-like" evidence="1">
    <location>
        <begin position="130"/>
        <end position="321"/>
    </location>
</feature>
<organism evidence="2 3">
    <name type="scientific">Trachymyrmex septentrionalis</name>
    <dbReference type="NCBI Taxonomy" id="34720"/>
    <lineage>
        <taxon>Eukaryota</taxon>
        <taxon>Metazoa</taxon>
        <taxon>Ecdysozoa</taxon>
        <taxon>Arthropoda</taxon>
        <taxon>Hexapoda</taxon>
        <taxon>Insecta</taxon>
        <taxon>Pterygota</taxon>
        <taxon>Neoptera</taxon>
        <taxon>Endopterygota</taxon>
        <taxon>Hymenoptera</taxon>
        <taxon>Apocrita</taxon>
        <taxon>Aculeata</taxon>
        <taxon>Formicoidea</taxon>
        <taxon>Formicidae</taxon>
        <taxon>Myrmicinae</taxon>
        <taxon>Trachymyrmex</taxon>
    </lineage>
</organism>
<dbReference type="PANTHER" id="PTHR11012">
    <property type="entry name" value="PROTEIN KINASE-LIKE DOMAIN-CONTAINING"/>
    <property type="match status" value="1"/>
</dbReference>
<dbReference type="AlphaFoldDB" id="A0A195EQB4"/>
<dbReference type="SMART" id="SM00587">
    <property type="entry name" value="CHK"/>
    <property type="match status" value="3"/>
</dbReference>
<evidence type="ECO:0000313" key="2">
    <source>
        <dbReference type="EMBL" id="KYN30403.1"/>
    </source>
</evidence>
<dbReference type="InterPro" id="IPR015897">
    <property type="entry name" value="CHK_kinase-like"/>
</dbReference>
<dbReference type="PANTHER" id="PTHR11012:SF56">
    <property type="entry name" value="CHK KINASE-LIKE DOMAIN-CONTAINING PROTEIN-RELATED"/>
    <property type="match status" value="1"/>
</dbReference>
<dbReference type="Proteomes" id="UP000078541">
    <property type="component" value="Unassembled WGS sequence"/>
</dbReference>
<keyword evidence="3" id="KW-1185">Reference proteome</keyword>
<proteinExistence type="predicted"/>
<dbReference type="InterPro" id="IPR011009">
    <property type="entry name" value="Kinase-like_dom_sf"/>
</dbReference>